<keyword evidence="4" id="KW-1185">Reference proteome</keyword>
<dbReference type="EMBL" id="KV013379">
    <property type="protein sequence ID" value="KZV23766.1"/>
    <property type="molecule type" value="Genomic_DNA"/>
</dbReference>
<name>A0A2Z7AQN8_9LAMI</name>
<feature type="compositionally biased region" description="Basic residues" evidence="1">
    <location>
        <begin position="69"/>
        <end position="82"/>
    </location>
</feature>
<feature type="chain" id="PRO_5016367057" evidence="2">
    <location>
        <begin position="28"/>
        <end position="247"/>
    </location>
</feature>
<evidence type="ECO:0000313" key="4">
    <source>
        <dbReference type="Proteomes" id="UP000250235"/>
    </source>
</evidence>
<dbReference type="AlphaFoldDB" id="A0A2Z7AQN8"/>
<keyword evidence="2" id="KW-0732">Signal</keyword>
<dbReference type="Proteomes" id="UP000250235">
    <property type="component" value="Unassembled WGS sequence"/>
</dbReference>
<organism evidence="3 4">
    <name type="scientific">Dorcoceras hygrometricum</name>
    <dbReference type="NCBI Taxonomy" id="472368"/>
    <lineage>
        <taxon>Eukaryota</taxon>
        <taxon>Viridiplantae</taxon>
        <taxon>Streptophyta</taxon>
        <taxon>Embryophyta</taxon>
        <taxon>Tracheophyta</taxon>
        <taxon>Spermatophyta</taxon>
        <taxon>Magnoliopsida</taxon>
        <taxon>eudicotyledons</taxon>
        <taxon>Gunneridae</taxon>
        <taxon>Pentapetalae</taxon>
        <taxon>asterids</taxon>
        <taxon>lamiids</taxon>
        <taxon>Lamiales</taxon>
        <taxon>Gesneriaceae</taxon>
        <taxon>Didymocarpoideae</taxon>
        <taxon>Trichosporeae</taxon>
        <taxon>Loxocarpinae</taxon>
        <taxon>Dorcoceras</taxon>
    </lineage>
</organism>
<reference evidence="3 4" key="1">
    <citation type="journal article" date="2015" name="Proc. Natl. Acad. Sci. U.S.A.">
        <title>The resurrection genome of Boea hygrometrica: A blueprint for survival of dehydration.</title>
        <authorList>
            <person name="Xiao L."/>
            <person name="Yang G."/>
            <person name="Zhang L."/>
            <person name="Yang X."/>
            <person name="Zhao S."/>
            <person name="Ji Z."/>
            <person name="Zhou Q."/>
            <person name="Hu M."/>
            <person name="Wang Y."/>
            <person name="Chen M."/>
            <person name="Xu Y."/>
            <person name="Jin H."/>
            <person name="Xiao X."/>
            <person name="Hu G."/>
            <person name="Bao F."/>
            <person name="Hu Y."/>
            <person name="Wan P."/>
            <person name="Li L."/>
            <person name="Deng X."/>
            <person name="Kuang T."/>
            <person name="Xiang C."/>
            <person name="Zhu J.K."/>
            <person name="Oliver M.J."/>
            <person name="He Y."/>
        </authorList>
    </citation>
    <scope>NUCLEOTIDE SEQUENCE [LARGE SCALE GENOMIC DNA]</scope>
    <source>
        <strain evidence="4">cv. XS01</strain>
    </source>
</reference>
<evidence type="ECO:0000313" key="3">
    <source>
        <dbReference type="EMBL" id="KZV23766.1"/>
    </source>
</evidence>
<proteinExistence type="predicted"/>
<gene>
    <name evidence="3" type="ORF">F511_30776</name>
</gene>
<evidence type="ECO:0000256" key="1">
    <source>
        <dbReference type="SAM" id="MobiDB-lite"/>
    </source>
</evidence>
<feature type="signal peptide" evidence="2">
    <location>
        <begin position="1"/>
        <end position="27"/>
    </location>
</feature>
<sequence length="247" mass="27283">MAPTNFTRKLALQRLAVVVLLIRSTTGITTPSLVCTRNVMNLSRMESPRRGGRNKSNHGNGRRTAAGGGRRKGRRPKRRGRGGIKLAVGPQQLRLRNHIFVLAHRIMVKCLETSPHDPLGITDSACKNQLVMVSVQYGPFNTYIPIRSTTIGKSRVARDPITMHTSRRSNSDIACVTRCRVDVGVEVEGIFRKSQKVRPKVISVVFPAVDCSCERYGTRYGEVSAYESSVSNGDESSCNDQNFLNGI</sequence>
<feature type="region of interest" description="Disordered" evidence="1">
    <location>
        <begin position="44"/>
        <end position="84"/>
    </location>
</feature>
<evidence type="ECO:0000256" key="2">
    <source>
        <dbReference type="SAM" id="SignalP"/>
    </source>
</evidence>
<accession>A0A2Z7AQN8</accession>
<protein>
    <submittedName>
        <fullName evidence="3">Uncharacterized protein</fullName>
    </submittedName>
</protein>